<keyword evidence="1" id="KW-1133">Transmembrane helix</keyword>
<dbReference type="EMBL" id="LXQA010721599">
    <property type="protein sequence ID" value="MCI67679.1"/>
    <property type="molecule type" value="Genomic_DNA"/>
</dbReference>
<evidence type="ECO:0000313" key="3">
    <source>
        <dbReference type="Proteomes" id="UP000265520"/>
    </source>
</evidence>
<proteinExistence type="predicted"/>
<dbReference type="AlphaFoldDB" id="A0A392U2P2"/>
<dbReference type="Proteomes" id="UP000265520">
    <property type="component" value="Unassembled WGS sequence"/>
</dbReference>
<name>A0A392U2P2_9FABA</name>
<evidence type="ECO:0000313" key="2">
    <source>
        <dbReference type="EMBL" id="MCI67679.1"/>
    </source>
</evidence>
<feature type="transmembrane region" description="Helical" evidence="1">
    <location>
        <begin position="50"/>
        <end position="72"/>
    </location>
</feature>
<keyword evidence="1" id="KW-0812">Transmembrane</keyword>
<evidence type="ECO:0000256" key="1">
    <source>
        <dbReference type="SAM" id="Phobius"/>
    </source>
</evidence>
<sequence length="73" mass="7897">MRIPKPCGAFVFSTGVEKFVSVHDVLFVAFHVLLLLVVVGSGVLTFGLLAILTLSFNVIVVGYIVDILYCLVI</sequence>
<reference evidence="2 3" key="1">
    <citation type="journal article" date="2018" name="Front. Plant Sci.">
        <title>Red Clover (Trifolium pratense) and Zigzag Clover (T. medium) - A Picture of Genomic Similarities and Differences.</title>
        <authorList>
            <person name="Dluhosova J."/>
            <person name="Istvanek J."/>
            <person name="Nedelnik J."/>
            <person name="Repkova J."/>
        </authorList>
    </citation>
    <scope>NUCLEOTIDE SEQUENCE [LARGE SCALE GENOMIC DNA]</scope>
    <source>
        <strain evidence="3">cv. 10/8</strain>
        <tissue evidence="2">Leaf</tissue>
    </source>
</reference>
<organism evidence="2 3">
    <name type="scientific">Trifolium medium</name>
    <dbReference type="NCBI Taxonomy" id="97028"/>
    <lineage>
        <taxon>Eukaryota</taxon>
        <taxon>Viridiplantae</taxon>
        <taxon>Streptophyta</taxon>
        <taxon>Embryophyta</taxon>
        <taxon>Tracheophyta</taxon>
        <taxon>Spermatophyta</taxon>
        <taxon>Magnoliopsida</taxon>
        <taxon>eudicotyledons</taxon>
        <taxon>Gunneridae</taxon>
        <taxon>Pentapetalae</taxon>
        <taxon>rosids</taxon>
        <taxon>fabids</taxon>
        <taxon>Fabales</taxon>
        <taxon>Fabaceae</taxon>
        <taxon>Papilionoideae</taxon>
        <taxon>50 kb inversion clade</taxon>
        <taxon>NPAAA clade</taxon>
        <taxon>Hologalegina</taxon>
        <taxon>IRL clade</taxon>
        <taxon>Trifolieae</taxon>
        <taxon>Trifolium</taxon>
    </lineage>
</organism>
<comment type="caution">
    <text evidence="2">The sequence shown here is derived from an EMBL/GenBank/DDBJ whole genome shotgun (WGS) entry which is preliminary data.</text>
</comment>
<evidence type="ECO:0008006" key="4">
    <source>
        <dbReference type="Google" id="ProtNLM"/>
    </source>
</evidence>
<accession>A0A392U2P2</accession>
<protein>
    <recommendedName>
        <fullName evidence="4">Transmembrane protein</fullName>
    </recommendedName>
</protein>
<keyword evidence="1" id="KW-0472">Membrane</keyword>
<feature type="transmembrane region" description="Helical" evidence="1">
    <location>
        <begin position="25"/>
        <end position="44"/>
    </location>
</feature>
<keyword evidence="3" id="KW-1185">Reference proteome</keyword>